<sequence length="79" mass="9119">MKSQIKPYSIRNATLKNFEAKHTKAHATDSKCIAIHYQIEASFSSARKSHFHALRKLVLVTLINHERFPLKATKPCHDY</sequence>
<reference evidence="1 2" key="1">
    <citation type="submission" date="2015-01" db="EMBL/GenBank/DDBJ databases">
        <title>Evolution of Trichinella species and genotypes.</title>
        <authorList>
            <person name="Korhonen P.K."/>
            <person name="Edoardo P."/>
            <person name="Giuseppe L.R."/>
            <person name="Gasser R.B."/>
        </authorList>
    </citation>
    <scope>NUCLEOTIDE SEQUENCE [LARGE SCALE GENOMIC DNA]</scope>
    <source>
        <strain evidence="1">ISS588</strain>
    </source>
</reference>
<dbReference type="EMBL" id="JYDS01000590">
    <property type="protein sequence ID" value="KRZ02080.1"/>
    <property type="molecule type" value="Genomic_DNA"/>
</dbReference>
<proteinExistence type="predicted"/>
<evidence type="ECO:0000313" key="1">
    <source>
        <dbReference type="EMBL" id="KRZ02080.1"/>
    </source>
</evidence>
<name>A0A0V1GV00_TRIPS</name>
<keyword evidence="2" id="KW-1185">Reference proteome</keyword>
<comment type="caution">
    <text evidence="1">The sequence shown here is derived from an EMBL/GenBank/DDBJ whole genome shotgun (WGS) entry which is preliminary data.</text>
</comment>
<protein>
    <submittedName>
        <fullName evidence="1">Uncharacterized protein</fullName>
    </submittedName>
</protein>
<dbReference type="Proteomes" id="UP000054805">
    <property type="component" value="Unassembled WGS sequence"/>
</dbReference>
<gene>
    <name evidence="1" type="ORF">T4B_11969</name>
</gene>
<organism evidence="1 2">
    <name type="scientific">Trichinella pseudospiralis</name>
    <name type="common">Parasitic roundworm</name>
    <dbReference type="NCBI Taxonomy" id="6337"/>
    <lineage>
        <taxon>Eukaryota</taxon>
        <taxon>Metazoa</taxon>
        <taxon>Ecdysozoa</taxon>
        <taxon>Nematoda</taxon>
        <taxon>Enoplea</taxon>
        <taxon>Dorylaimia</taxon>
        <taxon>Trichinellida</taxon>
        <taxon>Trichinellidae</taxon>
        <taxon>Trichinella</taxon>
    </lineage>
</organism>
<dbReference type="AlphaFoldDB" id="A0A0V1GV00"/>
<evidence type="ECO:0000313" key="2">
    <source>
        <dbReference type="Proteomes" id="UP000054805"/>
    </source>
</evidence>
<accession>A0A0V1GV00</accession>